<evidence type="ECO:0000313" key="3">
    <source>
        <dbReference type="Proteomes" id="UP000825258"/>
    </source>
</evidence>
<evidence type="ECO:0000256" key="1">
    <source>
        <dbReference type="SAM" id="Phobius"/>
    </source>
</evidence>
<dbReference type="Proteomes" id="UP000825258">
    <property type="component" value="Chromosome"/>
</dbReference>
<gene>
    <name evidence="2" type="ORF">KK2020170_16750</name>
</gene>
<protein>
    <recommendedName>
        <fullName evidence="4">VWA domain-containing protein</fullName>
    </recommendedName>
</protein>
<evidence type="ECO:0008006" key="4">
    <source>
        <dbReference type="Google" id="ProtNLM"/>
    </source>
</evidence>
<dbReference type="PANTHER" id="PTHR37947">
    <property type="entry name" value="BLL2462 PROTEIN"/>
    <property type="match status" value="1"/>
</dbReference>
<feature type="transmembrane region" description="Helical" evidence="1">
    <location>
        <begin position="6"/>
        <end position="24"/>
    </location>
</feature>
<proteinExistence type="predicted"/>
<keyword evidence="1" id="KW-1133">Transmembrane helix</keyword>
<feature type="transmembrane region" description="Helical" evidence="1">
    <location>
        <begin position="36"/>
        <end position="58"/>
    </location>
</feature>
<keyword evidence="1" id="KW-0472">Membrane</keyword>
<keyword evidence="1" id="KW-0812">Transmembrane</keyword>
<evidence type="ECO:0000313" key="2">
    <source>
        <dbReference type="EMBL" id="BCY28807.1"/>
    </source>
</evidence>
<keyword evidence="3" id="KW-1185">Reference proteome</keyword>
<dbReference type="EMBL" id="AP024749">
    <property type="protein sequence ID" value="BCY28807.1"/>
    <property type="molecule type" value="Genomic_DNA"/>
</dbReference>
<name>A0ABM7S5M7_9FLAO</name>
<dbReference type="PANTHER" id="PTHR37947:SF1">
    <property type="entry name" value="BLL2462 PROTEIN"/>
    <property type="match status" value="1"/>
</dbReference>
<accession>A0ABM7S5M7</accession>
<sequence length="675" mass="77235">MSTTTLLLLFLSVLVAGGLAYFQYIFRAKSRFKLNVFLAFLRFLGLFGILLLLINPIIKSVSYEIKKTNLPVFIDNSESIKDLKANNQVEEVLKVIESDNELKNKFDIQYFSFDSSVSNLDSLNFTGKQTQIDAIAREIKQLYRNEHFPVLLLTDGNQTIGNDYVYSFSENSKVYPIIVGDTTKILDCKINQINVNKYAFLKNKFPVEVFVQYNDQKSLPATVSINLNGTIVAKQSITFTNDKKAQNLNFLLDADKVGPKKYTVSISSSLEEKNTKNNAKPFVVEVIDQRTEVAIISAISHPDIGALKRSIESNLQRKVSVLKPSDIKNLNDFNVLVLYQPDASFKSVFEANKNSKRNAFIITGLATDFTFLNLNSNDFSFKMNNQKEDYLAVFNSGFNLFSLNDIGFEEFSPLESKFGTIKAKNNNTSLLNAKIRNTEIGQPFFAFLEEGNERKAYLFGEGIWKWRMDYYLEHKNFTEFDVFIDKTIQYLNSNASKQSLIVNTENFYNSGEPITITAEYFNKNYEFDRNANLEIKLINKETNIQKNYNFILAGNEYKVSLNGLDAGNYSFSVIEKNSNTTKSGTFEVLAFNIEKQFVNPDVDRLQQLASYTNGKLVFPNQLSIFLGDLKRDENYKPVEKEVVKQAPLIDWKWLLIIIVLVFSIEWFVRKYNGLI</sequence>
<reference evidence="2 3" key="1">
    <citation type="submission" date="2021-06" db="EMBL/GenBank/DDBJ databases">
        <title>Whole genome sequences of Flavobacterium sp. KK2020170 and assembly.</title>
        <authorList>
            <person name="Kitahara K."/>
            <person name="Miyoshi S."/>
            <person name="Uesaka K."/>
        </authorList>
    </citation>
    <scope>NUCLEOTIDE SEQUENCE [LARGE SCALE GENOMIC DNA]</scope>
    <source>
        <strain evidence="2 3">KK2020170</strain>
    </source>
</reference>
<organism evidence="2 3">
    <name type="scientific">Flavobacterium okayamense</name>
    <dbReference type="NCBI Taxonomy" id="2830782"/>
    <lineage>
        <taxon>Bacteria</taxon>
        <taxon>Pseudomonadati</taxon>
        <taxon>Bacteroidota</taxon>
        <taxon>Flavobacteriia</taxon>
        <taxon>Flavobacteriales</taxon>
        <taxon>Flavobacteriaceae</taxon>
        <taxon>Flavobacterium</taxon>
    </lineage>
</organism>
<dbReference type="RefSeq" id="WP_221257914.1">
    <property type="nucleotide sequence ID" value="NZ_AP024749.1"/>
</dbReference>